<dbReference type="Pfam" id="PF14322">
    <property type="entry name" value="SusD-like_3"/>
    <property type="match status" value="1"/>
</dbReference>
<dbReference type="PROSITE" id="PS51257">
    <property type="entry name" value="PROKAR_LIPOPROTEIN"/>
    <property type="match status" value="1"/>
</dbReference>
<comment type="caution">
    <text evidence="9">The sequence shown here is derived from an EMBL/GenBank/DDBJ whole genome shotgun (WGS) entry which is preliminary data.</text>
</comment>
<accession>A0A4R8DHI7</accession>
<evidence type="ECO:0000256" key="4">
    <source>
        <dbReference type="ARBA" id="ARBA00023136"/>
    </source>
</evidence>
<dbReference type="CDD" id="cd08977">
    <property type="entry name" value="SusD"/>
    <property type="match status" value="1"/>
</dbReference>
<dbReference type="Proteomes" id="UP000294498">
    <property type="component" value="Unassembled WGS sequence"/>
</dbReference>
<keyword evidence="5" id="KW-0998">Cell outer membrane</keyword>
<keyword evidence="4" id="KW-0472">Membrane</keyword>
<dbReference type="InterPro" id="IPR033985">
    <property type="entry name" value="SusD-like_N"/>
</dbReference>
<evidence type="ECO:0000313" key="10">
    <source>
        <dbReference type="Proteomes" id="UP000294498"/>
    </source>
</evidence>
<comment type="similarity">
    <text evidence="2">Belongs to the SusD family.</text>
</comment>
<dbReference type="SUPFAM" id="SSF48452">
    <property type="entry name" value="TPR-like"/>
    <property type="match status" value="1"/>
</dbReference>
<feature type="signal peptide" evidence="6">
    <location>
        <begin position="1"/>
        <end position="24"/>
    </location>
</feature>
<dbReference type="AlphaFoldDB" id="A0A4R8DHI7"/>
<evidence type="ECO:0000259" key="8">
    <source>
        <dbReference type="Pfam" id="PF14322"/>
    </source>
</evidence>
<dbReference type="RefSeq" id="WP_133997246.1">
    <property type="nucleotide sequence ID" value="NZ_SODV01000002.1"/>
</dbReference>
<proteinExistence type="inferred from homology"/>
<evidence type="ECO:0000313" key="9">
    <source>
        <dbReference type="EMBL" id="TDW96576.1"/>
    </source>
</evidence>
<sequence length="490" mass="53871">MSCRIYAALTFVFGLAACGKSFLAKTPESNPTTGNYYTSAVAAENGLTGAYHDLINGNFYMYDNFMNTDGRSDNCFVNGDNVTAEHPLENFTLTAANTNVQRDWQEMYQDITAANIILDNVPGIDDPVWNGTNRKVQILGEARFLRALAYYWLVTEWGACPLILTTTNGGNYYPPRDSVSTVYAQIETDLKFADSVLPVAPYNGEYGRATKGAADALLAKTYAQSGDYTDCLSFCNKVINGGAYSLVPNFANLWGLANKNNAESIFEVQFTGTGTPYANWGVELFAYVSSDGWPKRDIGAWDLVRTFKAAGDTLVRYKTTFNWQIANASFNMPSGAWNADSVIPFMHKYPDPSGFNSPDNIVVLRLADIILLAAEANNQLNNTAAAIGELNQIRSRAGLPPTTAGTQATLGPAILLERRLELVDECSRWNDLLRADANGYLNVVDLMNSQTDVYGNNLNYNVAADKHQYLFPVPLQDLQLNKNLTQNPGY</sequence>
<dbReference type="Gene3D" id="1.25.40.390">
    <property type="match status" value="1"/>
</dbReference>
<dbReference type="Pfam" id="PF07980">
    <property type="entry name" value="SusD_RagB"/>
    <property type="match status" value="1"/>
</dbReference>
<evidence type="ECO:0000256" key="6">
    <source>
        <dbReference type="SAM" id="SignalP"/>
    </source>
</evidence>
<dbReference type="InterPro" id="IPR012944">
    <property type="entry name" value="SusD_RagB_dom"/>
</dbReference>
<dbReference type="InterPro" id="IPR011990">
    <property type="entry name" value="TPR-like_helical_dom_sf"/>
</dbReference>
<name>A0A4R8DHI7_9BACT</name>
<protein>
    <submittedName>
        <fullName evidence="9">Putative outer membrane starch-binding protein</fullName>
    </submittedName>
</protein>
<gene>
    <name evidence="9" type="ORF">EDB95_4409</name>
</gene>
<keyword evidence="10" id="KW-1185">Reference proteome</keyword>
<evidence type="ECO:0000256" key="2">
    <source>
        <dbReference type="ARBA" id="ARBA00006275"/>
    </source>
</evidence>
<keyword evidence="3 6" id="KW-0732">Signal</keyword>
<evidence type="ECO:0000256" key="5">
    <source>
        <dbReference type="ARBA" id="ARBA00023237"/>
    </source>
</evidence>
<comment type="subcellular location">
    <subcellularLocation>
        <location evidence="1">Cell outer membrane</location>
    </subcellularLocation>
</comment>
<feature type="domain" description="SusD-like N-terminal" evidence="8">
    <location>
        <begin position="45"/>
        <end position="222"/>
    </location>
</feature>
<feature type="domain" description="RagB/SusD" evidence="7">
    <location>
        <begin position="316"/>
        <end position="490"/>
    </location>
</feature>
<evidence type="ECO:0000256" key="3">
    <source>
        <dbReference type="ARBA" id="ARBA00022729"/>
    </source>
</evidence>
<reference evidence="9 10" key="1">
    <citation type="submission" date="2019-03" db="EMBL/GenBank/DDBJ databases">
        <title>Genomic Encyclopedia of Type Strains, Phase IV (KMG-IV): sequencing the most valuable type-strain genomes for metagenomic binning, comparative biology and taxonomic classification.</title>
        <authorList>
            <person name="Goeker M."/>
        </authorList>
    </citation>
    <scope>NUCLEOTIDE SEQUENCE [LARGE SCALE GENOMIC DNA]</scope>
    <source>
        <strain evidence="9 10">DSM 100059</strain>
    </source>
</reference>
<organism evidence="9 10">
    <name type="scientific">Dinghuibacter silviterrae</name>
    <dbReference type="NCBI Taxonomy" id="1539049"/>
    <lineage>
        <taxon>Bacteria</taxon>
        <taxon>Pseudomonadati</taxon>
        <taxon>Bacteroidota</taxon>
        <taxon>Chitinophagia</taxon>
        <taxon>Chitinophagales</taxon>
        <taxon>Chitinophagaceae</taxon>
        <taxon>Dinghuibacter</taxon>
    </lineage>
</organism>
<dbReference type="EMBL" id="SODV01000002">
    <property type="protein sequence ID" value="TDW96576.1"/>
    <property type="molecule type" value="Genomic_DNA"/>
</dbReference>
<evidence type="ECO:0000259" key="7">
    <source>
        <dbReference type="Pfam" id="PF07980"/>
    </source>
</evidence>
<feature type="chain" id="PRO_5020700893" evidence="6">
    <location>
        <begin position="25"/>
        <end position="490"/>
    </location>
</feature>
<dbReference type="GO" id="GO:0009279">
    <property type="term" value="C:cell outer membrane"/>
    <property type="evidence" value="ECO:0007669"/>
    <property type="project" value="UniProtKB-SubCell"/>
</dbReference>
<dbReference type="OrthoDB" id="9792139at2"/>
<evidence type="ECO:0000256" key="1">
    <source>
        <dbReference type="ARBA" id="ARBA00004442"/>
    </source>
</evidence>